<feature type="compositionally biased region" description="Polar residues" evidence="1">
    <location>
        <begin position="441"/>
        <end position="454"/>
    </location>
</feature>
<feature type="region of interest" description="Disordered" evidence="1">
    <location>
        <begin position="28"/>
        <end position="194"/>
    </location>
</feature>
<dbReference type="EMBL" id="DXGC01000114">
    <property type="protein sequence ID" value="HIW92608.1"/>
    <property type="molecule type" value="Genomic_DNA"/>
</dbReference>
<sequence length="578" mass="60895">MPTALVALAIGLVLLIIAASLFWRAAQNQGRNQTRGVDRGEAARSGDVRSRAQSGWGTAPPAGAVADPAAEPAPESEATPPAETAAPAASDAPTEVIAAATIPETPEAPESTENAGTEDSPEPEEPAKTTDSPETAEVAEPAADEPAESPSSSDTTEPVPASTGPAKSMSDKPEKSVTSSSHEPSGLFAGRRSRRQWAQSHGYEYAKEDRYLPSEWPVSLVSKLGTSEGPTAARDLVSGFIDGHQFHVAEVHGITVLAMRRDAFSPVAVHLAVGTDAPTGMRRSELCDRPPFISFSSDNRALDRMLDSRADTALAALGGVANAIAFGGSWVALSLNRKSDPPVWDHVLKQLVRLVAASRVLPPRVTSEQLDMSAADQTRPRARRIIAETPEGSYGHLRVVPDIDSGTDTEPDTTAPDTTDTSSRERPRVERSSTPVDYPTRSETQTMGDTSDWSEQGVGDVTEDVPPIPAVGEDPDHSLGGSAGGPQVIRDNAHESTIFDEPAADSDSAANAAAHWTPQAAERASHQLPSRGRHRAPDARHARTNDNDDTAAASDGDDYPVVDAEVVDPDAPDGPEQR</sequence>
<dbReference type="Proteomes" id="UP000824190">
    <property type="component" value="Unassembled WGS sequence"/>
</dbReference>
<evidence type="ECO:0000256" key="1">
    <source>
        <dbReference type="SAM" id="MobiDB-lite"/>
    </source>
</evidence>
<reference evidence="2" key="2">
    <citation type="submission" date="2021-04" db="EMBL/GenBank/DDBJ databases">
        <authorList>
            <person name="Gilroy R."/>
        </authorList>
    </citation>
    <scope>NUCLEOTIDE SEQUENCE</scope>
    <source>
        <strain evidence="2">CHK32-1732</strain>
    </source>
</reference>
<feature type="compositionally biased region" description="Low complexity" evidence="1">
    <location>
        <begin position="148"/>
        <end position="160"/>
    </location>
</feature>
<dbReference type="InterPro" id="IPR049726">
    <property type="entry name" value="TtfA-like_core"/>
</dbReference>
<name>A0A9D1UMB7_9CORY</name>
<feature type="compositionally biased region" description="Low complexity" evidence="1">
    <location>
        <begin position="412"/>
        <end position="421"/>
    </location>
</feature>
<organism evidence="2 3">
    <name type="scientific">Candidatus Corynebacterium avicola</name>
    <dbReference type="NCBI Taxonomy" id="2838527"/>
    <lineage>
        <taxon>Bacteria</taxon>
        <taxon>Bacillati</taxon>
        <taxon>Actinomycetota</taxon>
        <taxon>Actinomycetes</taxon>
        <taxon>Mycobacteriales</taxon>
        <taxon>Corynebacteriaceae</taxon>
        <taxon>Corynebacterium</taxon>
    </lineage>
</organism>
<evidence type="ECO:0008006" key="4">
    <source>
        <dbReference type="Google" id="ProtNLM"/>
    </source>
</evidence>
<feature type="compositionally biased region" description="Low complexity" evidence="1">
    <location>
        <begin position="57"/>
        <end position="113"/>
    </location>
</feature>
<gene>
    <name evidence="2" type="ORF">H9870_13225</name>
</gene>
<feature type="compositionally biased region" description="Basic and acidic residues" evidence="1">
    <location>
        <begin position="36"/>
        <end position="50"/>
    </location>
</feature>
<dbReference type="CDD" id="cd21904">
    <property type="entry name" value="TtfA-like"/>
    <property type="match status" value="1"/>
</dbReference>
<comment type="caution">
    <text evidence="2">The sequence shown here is derived from an EMBL/GenBank/DDBJ whole genome shotgun (WGS) entry which is preliminary data.</text>
</comment>
<evidence type="ECO:0000313" key="2">
    <source>
        <dbReference type="EMBL" id="HIW92608.1"/>
    </source>
</evidence>
<protein>
    <recommendedName>
        <fullName evidence="4">Secreted protein</fullName>
    </recommendedName>
</protein>
<feature type="compositionally biased region" description="Low complexity" evidence="1">
    <location>
        <begin position="132"/>
        <end position="141"/>
    </location>
</feature>
<reference evidence="2" key="1">
    <citation type="journal article" date="2021" name="PeerJ">
        <title>Extensive microbial diversity within the chicken gut microbiome revealed by metagenomics and culture.</title>
        <authorList>
            <person name="Gilroy R."/>
            <person name="Ravi A."/>
            <person name="Getino M."/>
            <person name="Pursley I."/>
            <person name="Horton D.L."/>
            <person name="Alikhan N.F."/>
            <person name="Baker D."/>
            <person name="Gharbi K."/>
            <person name="Hall N."/>
            <person name="Watson M."/>
            <person name="Adriaenssens E.M."/>
            <person name="Foster-Nyarko E."/>
            <person name="Jarju S."/>
            <person name="Secka A."/>
            <person name="Antonio M."/>
            <person name="Oren A."/>
            <person name="Chaudhuri R.R."/>
            <person name="La Ragione R."/>
            <person name="Hildebrand F."/>
            <person name="Pallen M.J."/>
        </authorList>
    </citation>
    <scope>NUCLEOTIDE SEQUENCE</scope>
    <source>
        <strain evidence="2">CHK32-1732</strain>
    </source>
</reference>
<feature type="compositionally biased region" description="Acidic residues" evidence="1">
    <location>
        <begin position="555"/>
        <end position="578"/>
    </location>
</feature>
<feature type="region of interest" description="Disordered" evidence="1">
    <location>
        <begin position="386"/>
        <end position="578"/>
    </location>
</feature>
<evidence type="ECO:0000313" key="3">
    <source>
        <dbReference type="Proteomes" id="UP000824190"/>
    </source>
</evidence>
<proteinExistence type="predicted"/>
<feature type="compositionally biased region" description="Basic and acidic residues" evidence="1">
    <location>
        <begin position="422"/>
        <end position="431"/>
    </location>
</feature>
<feature type="compositionally biased region" description="Basic and acidic residues" evidence="1">
    <location>
        <begin position="535"/>
        <end position="546"/>
    </location>
</feature>
<dbReference type="AlphaFoldDB" id="A0A9D1UMB7"/>
<accession>A0A9D1UMB7</accession>
<feature type="compositionally biased region" description="Low complexity" evidence="1">
    <location>
        <begin position="505"/>
        <end position="514"/>
    </location>
</feature>